<dbReference type="EMBL" id="RDQH01000336">
    <property type="protein sequence ID" value="RXH87606.1"/>
    <property type="molecule type" value="Genomic_DNA"/>
</dbReference>
<dbReference type="AlphaFoldDB" id="A0A498IWN7"/>
<gene>
    <name evidence="1" type="ORF">DVH24_034506</name>
</gene>
<dbReference type="Gene3D" id="3.90.1300.10">
    <property type="entry name" value="Amidase signature (AS) domain"/>
    <property type="match status" value="1"/>
</dbReference>
<dbReference type="STRING" id="3750.A0A498IWN7"/>
<proteinExistence type="predicted"/>
<reference evidence="1 2" key="1">
    <citation type="submission" date="2018-10" db="EMBL/GenBank/DDBJ databases">
        <title>A high-quality apple genome assembly.</title>
        <authorList>
            <person name="Hu J."/>
        </authorList>
    </citation>
    <scope>NUCLEOTIDE SEQUENCE [LARGE SCALE GENOMIC DNA]</scope>
    <source>
        <strain evidence="2">cv. HFTH1</strain>
        <tissue evidence="1">Young leaf</tissue>
    </source>
</reference>
<dbReference type="PANTHER" id="PTHR42678">
    <property type="entry name" value="AMIDASE"/>
    <property type="match status" value="1"/>
</dbReference>
<protein>
    <submittedName>
        <fullName evidence="1">Uncharacterized protein</fullName>
    </submittedName>
</protein>
<dbReference type="PANTHER" id="PTHR42678:SF34">
    <property type="entry name" value="OS04G0183300 PROTEIN"/>
    <property type="match status" value="1"/>
</dbReference>
<organism evidence="1 2">
    <name type="scientific">Malus domestica</name>
    <name type="common">Apple</name>
    <name type="synonym">Pyrus malus</name>
    <dbReference type="NCBI Taxonomy" id="3750"/>
    <lineage>
        <taxon>Eukaryota</taxon>
        <taxon>Viridiplantae</taxon>
        <taxon>Streptophyta</taxon>
        <taxon>Embryophyta</taxon>
        <taxon>Tracheophyta</taxon>
        <taxon>Spermatophyta</taxon>
        <taxon>Magnoliopsida</taxon>
        <taxon>eudicotyledons</taxon>
        <taxon>Gunneridae</taxon>
        <taxon>Pentapetalae</taxon>
        <taxon>rosids</taxon>
        <taxon>fabids</taxon>
        <taxon>Rosales</taxon>
        <taxon>Rosaceae</taxon>
        <taxon>Amygdaloideae</taxon>
        <taxon>Maleae</taxon>
        <taxon>Malus</taxon>
    </lineage>
</organism>
<dbReference type="InterPro" id="IPR036928">
    <property type="entry name" value="AS_sf"/>
</dbReference>
<feature type="non-terminal residue" evidence="1">
    <location>
        <position position="1"/>
    </location>
</feature>
<evidence type="ECO:0000313" key="2">
    <source>
        <dbReference type="Proteomes" id="UP000290289"/>
    </source>
</evidence>
<keyword evidence="2" id="KW-1185">Reference proteome</keyword>
<accession>A0A498IWN7</accession>
<comment type="caution">
    <text evidence="1">The sequence shown here is derived from an EMBL/GenBank/DDBJ whole genome shotgun (WGS) entry which is preliminary data.</text>
</comment>
<dbReference type="Proteomes" id="UP000290289">
    <property type="component" value="Chromosome 10"/>
</dbReference>
<name>A0A498IWN7_MALDO</name>
<evidence type="ECO:0000313" key="1">
    <source>
        <dbReference type="EMBL" id="RXH87606.1"/>
    </source>
</evidence>
<sequence>FYTYIYIFTLNKDNIGTKDKLNTTTGSFALLSSMLPQDVAKLRNTRSIILGKASLSEWAQFKSLIAPVGWSARAYQGKAMITIIKQPENRPSTFDMVRYGLKGKRLGIVRNLIFTSRNGSLRVQSFKKHFKTLI</sequence>